<evidence type="ECO:0000313" key="1">
    <source>
        <dbReference type="EMBL" id="GFR48680.1"/>
    </source>
</evidence>
<feature type="non-terminal residue" evidence="1">
    <location>
        <position position="1"/>
    </location>
</feature>
<proteinExistence type="predicted"/>
<dbReference type="EMBL" id="BMAR01000025">
    <property type="protein sequence ID" value="GFR48680.1"/>
    <property type="molecule type" value="Genomic_DNA"/>
</dbReference>
<evidence type="ECO:0000313" key="2">
    <source>
        <dbReference type="Proteomes" id="UP001054857"/>
    </source>
</evidence>
<gene>
    <name evidence="1" type="ORF">Agub_g10635</name>
</gene>
<comment type="caution">
    <text evidence="1">The sequence shown here is derived from an EMBL/GenBank/DDBJ whole genome shotgun (WGS) entry which is preliminary data.</text>
</comment>
<dbReference type="AlphaFoldDB" id="A0AAD3HQ98"/>
<protein>
    <submittedName>
        <fullName evidence="1">Uncharacterized protein</fullName>
    </submittedName>
</protein>
<sequence>MASTLALFPQPGAFYLTRQAQPQRLTIYWPSGAPPRRPYQRCPAAEPLPAARTIACRSAAHLAQLVAYVAPVCFNQACQEASDRAFLITLSIPLLVAAIAAVTCLRPPP</sequence>
<name>A0AAD3HQ98_9CHLO</name>
<keyword evidence="2" id="KW-1185">Reference proteome</keyword>
<reference evidence="1 2" key="1">
    <citation type="journal article" date="2021" name="Sci. Rep.">
        <title>Genome sequencing of the multicellular alga Astrephomene provides insights into convergent evolution of germ-soma differentiation.</title>
        <authorList>
            <person name="Yamashita S."/>
            <person name="Yamamoto K."/>
            <person name="Matsuzaki R."/>
            <person name="Suzuki S."/>
            <person name="Yamaguchi H."/>
            <person name="Hirooka S."/>
            <person name="Minakuchi Y."/>
            <person name="Miyagishima S."/>
            <person name="Kawachi M."/>
            <person name="Toyoda A."/>
            <person name="Nozaki H."/>
        </authorList>
    </citation>
    <scope>NUCLEOTIDE SEQUENCE [LARGE SCALE GENOMIC DNA]</scope>
    <source>
        <strain evidence="1 2">NIES-4017</strain>
    </source>
</reference>
<dbReference type="Proteomes" id="UP001054857">
    <property type="component" value="Unassembled WGS sequence"/>
</dbReference>
<organism evidence="1 2">
    <name type="scientific">Astrephomene gubernaculifera</name>
    <dbReference type="NCBI Taxonomy" id="47775"/>
    <lineage>
        <taxon>Eukaryota</taxon>
        <taxon>Viridiplantae</taxon>
        <taxon>Chlorophyta</taxon>
        <taxon>core chlorophytes</taxon>
        <taxon>Chlorophyceae</taxon>
        <taxon>CS clade</taxon>
        <taxon>Chlamydomonadales</taxon>
        <taxon>Astrephomenaceae</taxon>
        <taxon>Astrephomene</taxon>
    </lineage>
</organism>
<accession>A0AAD3HQ98</accession>